<keyword evidence="7 8" id="KW-0472">Membrane</keyword>
<dbReference type="GO" id="GO:0005739">
    <property type="term" value="C:mitochondrion"/>
    <property type="evidence" value="ECO:0007669"/>
    <property type="project" value="UniProtKB-SubCell"/>
</dbReference>
<dbReference type="EMBL" id="HBIB01014406">
    <property type="protein sequence ID" value="CAE0247075.1"/>
    <property type="molecule type" value="Transcribed_RNA"/>
</dbReference>
<dbReference type="InterPro" id="IPR024461">
    <property type="entry name" value="CCDC90-like"/>
</dbReference>
<comment type="subcellular location">
    <subcellularLocation>
        <location evidence="2">Membrane</location>
    </subcellularLocation>
    <subcellularLocation>
        <location evidence="1">Mitochondrion</location>
    </subcellularLocation>
</comment>
<keyword evidence="5" id="KW-0175">Coiled coil</keyword>
<sequence>MASIKLARMLSKFASPISLSTSSLPWMSTGRVRVSAIPAVYRQMRMQTSVPKFDTFAVVDGLRKAGFDEAQSVAVLQIVRRAMEEVSTFQADTLVTKSELKEKVFNSELKADLQQRHSKEMLKADFERLQSTLQMMEKADFSNLKAELITTEKKVETMFADFRTEMQVIENRLMKFVIGGIGTVAAVLLAYLRLIK</sequence>
<dbReference type="Pfam" id="PF07798">
    <property type="entry name" value="CCDC90-like"/>
    <property type="match status" value="1"/>
</dbReference>
<dbReference type="Gene3D" id="1.20.5.340">
    <property type="match status" value="1"/>
</dbReference>
<feature type="transmembrane region" description="Helical" evidence="8">
    <location>
        <begin position="173"/>
        <end position="192"/>
    </location>
</feature>
<evidence type="ECO:0000256" key="2">
    <source>
        <dbReference type="ARBA" id="ARBA00004370"/>
    </source>
</evidence>
<evidence type="ECO:0000256" key="4">
    <source>
        <dbReference type="ARBA" id="ARBA00022989"/>
    </source>
</evidence>
<keyword evidence="3 8" id="KW-0812">Transmembrane</keyword>
<name>A0A7S3G299_9EUKA</name>
<evidence type="ECO:0000256" key="7">
    <source>
        <dbReference type="ARBA" id="ARBA00023136"/>
    </source>
</evidence>
<dbReference type="AlphaFoldDB" id="A0A7S3G299"/>
<organism evidence="9">
    <name type="scientific">Palpitomonas bilix</name>
    <dbReference type="NCBI Taxonomy" id="652834"/>
    <lineage>
        <taxon>Eukaryota</taxon>
        <taxon>Eukaryota incertae sedis</taxon>
    </lineage>
</organism>
<reference evidence="9" key="1">
    <citation type="submission" date="2021-01" db="EMBL/GenBank/DDBJ databases">
        <authorList>
            <person name="Corre E."/>
            <person name="Pelletier E."/>
            <person name="Niang G."/>
            <person name="Scheremetjew M."/>
            <person name="Finn R."/>
            <person name="Kale V."/>
            <person name="Holt S."/>
            <person name="Cochrane G."/>
            <person name="Meng A."/>
            <person name="Brown T."/>
            <person name="Cohen L."/>
        </authorList>
    </citation>
    <scope>NUCLEOTIDE SEQUENCE</scope>
    <source>
        <strain evidence="9">NIES-2562</strain>
    </source>
</reference>
<keyword evidence="6" id="KW-0496">Mitochondrion</keyword>
<gene>
    <name evidence="9" type="ORF">PBIL07802_LOCUS9265</name>
</gene>
<dbReference type="GO" id="GO:0016020">
    <property type="term" value="C:membrane"/>
    <property type="evidence" value="ECO:0007669"/>
    <property type="project" value="UniProtKB-SubCell"/>
</dbReference>
<evidence type="ECO:0000256" key="1">
    <source>
        <dbReference type="ARBA" id="ARBA00004173"/>
    </source>
</evidence>
<evidence type="ECO:0000256" key="5">
    <source>
        <dbReference type="ARBA" id="ARBA00023054"/>
    </source>
</evidence>
<accession>A0A7S3G299</accession>
<proteinExistence type="predicted"/>
<evidence type="ECO:0000256" key="6">
    <source>
        <dbReference type="ARBA" id="ARBA00023128"/>
    </source>
</evidence>
<evidence type="ECO:0000256" key="8">
    <source>
        <dbReference type="SAM" id="Phobius"/>
    </source>
</evidence>
<keyword evidence="4 8" id="KW-1133">Transmembrane helix</keyword>
<protein>
    <submittedName>
        <fullName evidence="9">Uncharacterized protein</fullName>
    </submittedName>
</protein>
<evidence type="ECO:0000313" key="9">
    <source>
        <dbReference type="EMBL" id="CAE0247075.1"/>
    </source>
</evidence>
<evidence type="ECO:0000256" key="3">
    <source>
        <dbReference type="ARBA" id="ARBA00022692"/>
    </source>
</evidence>